<dbReference type="Proteomes" id="UP000723463">
    <property type="component" value="Unassembled WGS sequence"/>
</dbReference>
<protein>
    <submittedName>
        <fullName evidence="1">Uncharacterized protein</fullName>
    </submittedName>
</protein>
<dbReference type="PANTHER" id="PTHR43762">
    <property type="entry name" value="L-GULONOLACTONE OXIDASE"/>
    <property type="match status" value="1"/>
</dbReference>
<dbReference type="SUPFAM" id="SSF56176">
    <property type="entry name" value="FAD-binding/transporter-associated domain-like"/>
    <property type="match status" value="1"/>
</dbReference>
<dbReference type="InterPro" id="IPR036318">
    <property type="entry name" value="FAD-bd_PCMH-like_sf"/>
</dbReference>
<dbReference type="GO" id="GO:0050660">
    <property type="term" value="F:flavin adenine dinucleotide binding"/>
    <property type="evidence" value="ECO:0007669"/>
    <property type="project" value="InterPro"/>
</dbReference>
<sequence>MNRIEKPVKGEDRTWTVTIEMGVQVSALDQYLRKYDPPLALSSNVMPADIRYGGIISMGCLTEITIVNANGELHIYSEADDAEAFNVACVNLGLLGIIYTATIKVQLMSDYHLRAIDSYEPLENFFGNEPDAGLRLKEMVMTNDSTELFYWPTARFMKHKRNEHFWLKQWRRTTDPVEDPDKYKDQLPTVDHPAFAAFKVGDIVKDLPDAIHFDVTKPGEGAGARRIFDSSAAFKVDSNFKNVVEVMNDLVDKNWAFSSSEFPKRSFTVMEWEHIPDVIPTLRREYKDRLDVFNRIRRTQDPFDMFVNDTWRPLIEERE</sequence>
<gene>
    <name evidence="1" type="ORF">EC957_003342</name>
</gene>
<keyword evidence="2" id="KW-1185">Reference proteome</keyword>
<evidence type="ECO:0000313" key="2">
    <source>
        <dbReference type="Proteomes" id="UP000723463"/>
    </source>
</evidence>
<dbReference type="EMBL" id="JAAAXW010000174">
    <property type="protein sequence ID" value="KAF9541209.1"/>
    <property type="molecule type" value="Genomic_DNA"/>
</dbReference>
<proteinExistence type="predicted"/>
<comment type="caution">
    <text evidence="1">The sequence shown here is derived from an EMBL/GenBank/DDBJ whole genome shotgun (WGS) entry which is preliminary data.</text>
</comment>
<reference evidence="1" key="1">
    <citation type="journal article" date="2020" name="Fungal Divers.">
        <title>Resolving the Mortierellaceae phylogeny through synthesis of multi-gene phylogenetics and phylogenomics.</title>
        <authorList>
            <person name="Vandepol N."/>
            <person name="Liber J."/>
            <person name="Desiro A."/>
            <person name="Na H."/>
            <person name="Kennedy M."/>
            <person name="Barry K."/>
            <person name="Grigoriev I.V."/>
            <person name="Miller A.N."/>
            <person name="O'Donnell K."/>
            <person name="Stajich J.E."/>
            <person name="Bonito G."/>
        </authorList>
    </citation>
    <scope>NUCLEOTIDE SEQUENCE</scope>
    <source>
        <strain evidence="1">NRRL 2591</strain>
    </source>
</reference>
<dbReference type="InterPro" id="IPR010031">
    <property type="entry name" value="FAD_lactone_oxidase-like"/>
</dbReference>
<dbReference type="GO" id="GO:0016899">
    <property type="term" value="F:oxidoreductase activity, acting on the CH-OH group of donors, oxygen as acceptor"/>
    <property type="evidence" value="ECO:0007669"/>
    <property type="project" value="InterPro"/>
</dbReference>
<name>A0A9P6K0J6_9FUNG</name>
<evidence type="ECO:0000313" key="1">
    <source>
        <dbReference type="EMBL" id="KAF9541209.1"/>
    </source>
</evidence>
<dbReference type="AlphaFoldDB" id="A0A9P6K0J6"/>
<dbReference type="Gene3D" id="3.30.465.10">
    <property type="match status" value="1"/>
</dbReference>
<organism evidence="1 2">
    <name type="scientific">Mortierella hygrophila</name>
    <dbReference type="NCBI Taxonomy" id="979708"/>
    <lineage>
        <taxon>Eukaryota</taxon>
        <taxon>Fungi</taxon>
        <taxon>Fungi incertae sedis</taxon>
        <taxon>Mucoromycota</taxon>
        <taxon>Mortierellomycotina</taxon>
        <taxon>Mortierellomycetes</taxon>
        <taxon>Mortierellales</taxon>
        <taxon>Mortierellaceae</taxon>
        <taxon>Mortierella</taxon>
    </lineage>
</organism>
<dbReference type="PANTHER" id="PTHR43762:SF1">
    <property type="entry name" value="D-ARABINONO-1,4-LACTONE OXIDASE"/>
    <property type="match status" value="1"/>
</dbReference>
<accession>A0A9P6K0J6</accession>
<dbReference type="InterPro" id="IPR016169">
    <property type="entry name" value="FAD-bd_PCMH_sub2"/>
</dbReference>